<evidence type="ECO:0000313" key="10">
    <source>
        <dbReference type="Proteomes" id="UP000048949"/>
    </source>
</evidence>
<comment type="similarity">
    <text evidence="7">Belongs to the binding-protein-dependent transport system permease family.</text>
</comment>
<evidence type="ECO:0000259" key="8">
    <source>
        <dbReference type="PROSITE" id="PS50928"/>
    </source>
</evidence>
<dbReference type="PANTHER" id="PTHR32243">
    <property type="entry name" value="MALTOSE TRANSPORT SYSTEM PERMEASE-RELATED"/>
    <property type="match status" value="1"/>
</dbReference>
<evidence type="ECO:0000256" key="2">
    <source>
        <dbReference type="ARBA" id="ARBA00022448"/>
    </source>
</evidence>
<reference evidence="9 10" key="1">
    <citation type="submission" date="2015-04" db="EMBL/GenBank/DDBJ databases">
        <authorList>
            <person name="Syromyatnikov M.Y."/>
            <person name="Popov V.N."/>
        </authorList>
    </citation>
    <scope>NUCLEOTIDE SEQUENCE [LARGE SCALE GENOMIC DNA]</scope>
    <source>
        <strain evidence="9 10">CECT 5292</strain>
    </source>
</reference>
<dbReference type="Gene3D" id="1.10.3720.10">
    <property type="entry name" value="MetI-like"/>
    <property type="match status" value="1"/>
</dbReference>
<accession>A0A0U1NNZ8</accession>
<dbReference type="OrthoDB" id="9815445at2"/>
<evidence type="ECO:0000256" key="6">
    <source>
        <dbReference type="ARBA" id="ARBA00023136"/>
    </source>
</evidence>
<dbReference type="InterPro" id="IPR035906">
    <property type="entry name" value="MetI-like_sf"/>
</dbReference>
<evidence type="ECO:0000256" key="5">
    <source>
        <dbReference type="ARBA" id="ARBA00022989"/>
    </source>
</evidence>
<dbReference type="SUPFAM" id="SSF161098">
    <property type="entry name" value="MetI-like"/>
    <property type="match status" value="1"/>
</dbReference>
<evidence type="ECO:0000256" key="1">
    <source>
        <dbReference type="ARBA" id="ARBA00004651"/>
    </source>
</evidence>
<dbReference type="PROSITE" id="PS50928">
    <property type="entry name" value="ABC_TM1"/>
    <property type="match status" value="1"/>
</dbReference>
<gene>
    <name evidence="9" type="primary">sugB_3</name>
    <name evidence="9" type="ORF">NIG5292_02500</name>
</gene>
<dbReference type="EMBL" id="CVQV01000018">
    <property type="protein sequence ID" value="CRK76437.1"/>
    <property type="molecule type" value="Genomic_DNA"/>
</dbReference>
<keyword evidence="5 7" id="KW-1133">Transmembrane helix</keyword>
<keyword evidence="2 7" id="KW-0813">Transport</keyword>
<name>A0A0U1NNZ8_9RHOB</name>
<feature type="domain" description="ABC transmembrane type-1" evidence="8">
    <location>
        <begin position="77"/>
        <end position="266"/>
    </location>
</feature>
<dbReference type="STRING" id="282199.GCA_001049735_02499"/>
<dbReference type="GO" id="GO:0055085">
    <property type="term" value="P:transmembrane transport"/>
    <property type="evidence" value="ECO:0007669"/>
    <property type="project" value="InterPro"/>
</dbReference>
<dbReference type="Pfam" id="PF00528">
    <property type="entry name" value="BPD_transp_1"/>
    <property type="match status" value="1"/>
</dbReference>
<evidence type="ECO:0000313" key="9">
    <source>
        <dbReference type="EMBL" id="CRK76437.1"/>
    </source>
</evidence>
<feature type="transmembrane region" description="Helical" evidence="7">
    <location>
        <begin position="81"/>
        <end position="102"/>
    </location>
</feature>
<dbReference type="Proteomes" id="UP000048949">
    <property type="component" value="Unassembled WGS sequence"/>
</dbReference>
<evidence type="ECO:0000256" key="3">
    <source>
        <dbReference type="ARBA" id="ARBA00022475"/>
    </source>
</evidence>
<proteinExistence type="inferred from homology"/>
<comment type="subcellular location">
    <subcellularLocation>
        <location evidence="1 7">Cell membrane</location>
        <topology evidence="1 7">Multi-pass membrane protein</topology>
    </subcellularLocation>
</comment>
<keyword evidence="3" id="KW-1003">Cell membrane</keyword>
<dbReference type="InterPro" id="IPR000515">
    <property type="entry name" value="MetI-like"/>
</dbReference>
<keyword evidence="10" id="KW-1185">Reference proteome</keyword>
<keyword evidence="4 7" id="KW-0812">Transmembrane</keyword>
<dbReference type="PANTHER" id="PTHR32243:SF52">
    <property type="entry name" value="ABC TRANSPORTER PERMEASE PROTEIN"/>
    <property type="match status" value="1"/>
</dbReference>
<keyword evidence="6 7" id="KW-0472">Membrane</keyword>
<feature type="transmembrane region" description="Helical" evidence="7">
    <location>
        <begin position="114"/>
        <end position="136"/>
    </location>
</feature>
<dbReference type="GO" id="GO:0005886">
    <property type="term" value="C:plasma membrane"/>
    <property type="evidence" value="ECO:0007669"/>
    <property type="project" value="UniProtKB-SubCell"/>
</dbReference>
<evidence type="ECO:0000256" key="4">
    <source>
        <dbReference type="ARBA" id="ARBA00022692"/>
    </source>
</evidence>
<dbReference type="InterPro" id="IPR050901">
    <property type="entry name" value="BP-dep_ABC_trans_perm"/>
</dbReference>
<evidence type="ECO:0000256" key="7">
    <source>
        <dbReference type="RuleBase" id="RU363032"/>
    </source>
</evidence>
<feature type="transmembrane region" description="Helical" evidence="7">
    <location>
        <begin position="148"/>
        <end position="168"/>
    </location>
</feature>
<feature type="transmembrane region" description="Helical" evidence="7">
    <location>
        <begin position="245"/>
        <end position="266"/>
    </location>
</feature>
<organism evidence="9 10">
    <name type="scientific">Nereida ignava</name>
    <dbReference type="NCBI Taxonomy" id="282199"/>
    <lineage>
        <taxon>Bacteria</taxon>
        <taxon>Pseudomonadati</taxon>
        <taxon>Pseudomonadota</taxon>
        <taxon>Alphaproteobacteria</taxon>
        <taxon>Rhodobacterales</taxon>
        <taxon>Roseobacteraceae</taxon>
        <taxon>Nereida</taxon>
    </lineage>
</organism>
<dbReference type="AlphaFoldDB" id="A0A0U1NNZ8"/>
<feature type="transmembrane region" description="Helical" evidence="7">
    <location>
        <begin position="189"/>
        <end position="215"/>
    </location>
</feature>
<sequence length="278" mass="30136">MGLANLVTPAKSGGVIILLGLKILALIGLAIVMVAPLAQSVLLSFMSTLPRDDMAVGTFTLLNYRNLFADPALIGSFGNSLTYVTFNIVICLAAGLPAAYAISRFSFVGDRHFLLMLLALRITPPVVLSLPVFLLFAKLNLLNNPIGIALVHCLFNIPVTIWILESFISTVPKEFDETAFLDGYSTPEFFVKFLLPIIAPGIAVAAFFCFIFSWVEVVLARILTSTGSKPIPMAIESLFGFQTDVGLVMAVTILSLLPGILLIFFVRNHVAKGFQLRI</sequence>
<protein>
    <submittedName>
        <fullName evidence="9">Trehalose transport system permease protein SugB</fullName>
    </submittedName>
</protein>
<dbReference type="CDD" id="cd06261">
    <property type="entry name" value="TM_PBP2"/>
    <property type="match status" value="1"/>
</dbReference>
<feature type="transmembrane region" description="Helical" evidence="7">
    <location>
        <begin position="12"/>
        <end position="38"/>
    </location>
</feature>